<sequence length="343" mass="37167">MPLYKLTEKRMKKRAREDEQGITQIKAAMREMGDSAGEETDSDESVSGSGSEDEDDDDEQGWSEDSDDDDDEEESQEEDEEGDAELDVDIEGLDDSDDEDEEEDEEDAGSEDGSEASSSVFPISLEGALTEPIYANGNADDQLCVLCPDKLMKNQHMVKIHLESKGHKRAAKRYALRLSTHPPPPDTDPREVVDDILAELDSAPAGGAGTGESSTSVAAPDKGSNEAKASEPENEAEGSASGGGVQRKRKRKMGKEERRAVRAEKLLAQAQSGTASDEKADDAAKDGASGLNRKARRLLARRNGEFGDNKSKSKPEGNELEEKEKKANRPESGPVKKQKKGKQ</sequence>
<dbReference type="STRING" id="1296120.A0A1B9GU45"/>
<keyword evidence="3" id="KW-1185">Reference proteome</keyword>
<organism evidence="2 3">
    <name type="scientific">Kwoniella heveanensis BCC8398</name>
    <dbReference type="NCBI Taxonomy" id="1296120"/>
    <lineage>
        <taxon>Eukaryota</taxon>
        <taxon>Fungi</taxon>
        <taxon>Dikarya</taxon>
        <taxon>Basidiomycota</taxon>
        <taxon>Agaricomycotina</taxon>
        <taxon>Tremellomycetes</taxon>
        <taxon>Tremellales</taxon>
        <taxon>Cryptococcaceae</taxon>
        <taxon>Kwoniella</taxon>
    </lineage>
</organism>
<dbReference type="OrthoDB" id="2576622at2759"/>
<evidence type="ECO:0000313" key="3">
    <source>
        <dbReference type="Proteomes" id="UP000092666"/>
    </source>
</evidence>
<reference evidence="2 3" key="1">
    <citation type="submission" date="2013-07" db="EMBL/GenBank/DDBJ databases">
        <title>The Genome Sequence of Cryptococcus heveanensis BCC8398.</title>
        <authorList>
            <consortium name="The Broad Institute Genome Sequencing Platform"/>
            <person name="Cuomo C."/>
            <person name="Litvintseva A."/>
            <person name="Chen Y."/>
            <person name="Heitman J."/>
            <person name="Sun S."/>
            <person name="Springer D."/>
            <person name="Dromer F."/>
            <person name="Young S.K."/>
            <person name="Zeng Q."/>
            <person name="Gargeya S."/>
            <person name="Fitzgerald M."/>
            <person name="Abouelleil A."/>
            <person name="Alvarado L."/>
            <person name="Berlin A.M."/>
            <person name="Chapman S.B."/>
            <person name="Dewar J."/>
            <person name="Goldberg J."/>
            <person name="Griggs A."/>
            <person name="Gujja S."/>
            <person name="Hansen M."/>
            <person name="Howarth C."/>
            <person name="Imamovic A."/>
            <person name="Larimer J."/>
            <person name="McCowan C."/>
            <person name="Murphy C."/>
            <person name="Pearson M."/>
            <person name="Priest M."/>
            <person name="Roberts A."/>
            <person name="Saif S."/>
            <person name="Shea T."/>
            <person name="Sykes S."/>
            <person name="Wortman J."/>
            <person name="Nusbaum C."/>
            <person name="Birren B."/>
        </authorList>
    </citation>
    <scope>NUCLEOTIDE SEQUENCE [LARGE SCALE GENOMIC DNA]</scope>
    <source>
        <strain evidence="2 3">BCC8398</strain>
    </source>
</reference>
<feature type="region of interest" description="Disordered" evidence="1">
    <location>
        <begin position="1"/>
        <end position="124"/>
    </location>
</feature>
<name>A0A1B9GU45_9TREE</name>
<feature type="compositionally biased region" description="Basic residues" evidence="1">
    <location>
        <begin position="166"/>
        <end position="175"/>
    </location>
</feature>
<feature type="region of interest" description="Disordered" evidence="1">
    <location>
        <begin position="162"/>
        <end position="343"/>
    </location>
</feature>
<dbReference type="AlphaFoldDB" id="A0A1B9GU45"/>
<evidence type="ECO:0000313" key="2">
    <source>
        <dbReference type="EMBL" id="OCF34572.1"/>
    </source>
</evidence>
<evidence type="ECO:0000256" key="1">
    <source>
        <dbReference type="SAM" id="MobiDB-lite"/>
    </source>
</evidence>
<protein>
    <submittedName>
        <fullName evidence="2">Uncharacterized protein</fullName>
    </submittedName>
</protein>
<dbReference type="Proteomes" id="UP000092666">
    <property type="component" value="Unassembled WGS sequence"/>
</dbReference>
<feature type="compositionally biased region" description="Basic and acidic residues" evidence="1">
    <location>
        <begin position="302"/>
        <end position="329"/>
    </location>
</feature>
<reference evidence="3" key="2">
    <citation type="submission" date="2013-12" db="EMBL/GenBank/DDBJ databases">
        <title>Evolution of pathogenesis and genome organization in the Tremellales.</title>
        <authorList>
            <person name="Cuomo C."/>
            <person name="Litvintseva A."/>
            <person name="Heitman J."/>
            <person name="Chen Y."/>
            <person name="Sun S."/>
            <person name="Springer D."/>
            <person name="Dromer F."/>
            <person name="Young S."/>
            <person name="Zeng Q."/>
            <person name="Chapman S."/>
            <person name="Gujja S."/>
            <person name="Saif S."/>
            <person name="Birren B."/>
        </authorList>
    </citation>
    <scope>NUCLEOTIDE SEQUENCE [LARGE SCALE GENOMIC DNA]</scope>
    <source>
        <strain evidence="3">BCC8398</strain>
    </source>
</reference>
<accession>A0A1B9GU45</accession>
<feature type="compositionally biased region" description="Acidic residues" evidence="1">
    <location>
        <begin position="51"/>
        <end position="114"/>
    </location>
</feature>
<proteinExistence type="predicted"/>
<feature type="compositionally biased region" description="Basic and acidic residues" evidence="1">
    <location>
        <begin position="254"/>
        <end position="265"/>
    </location>
</feature>
<dbReference type="EMBL" id="KV700124">
    <property type="protein sequence ID" value="OCF34572.1"/>
    <property type="molecule type" value="Genomic_DNA"/>
</dbReference>
<feature type="compositionally biased region" description="Basic and acidic residues" evidence="1">
    <location>
        <begin position="276"/>
        <end position="285"/>
    </location>
</feature>
<gene>
    <name evidence="2" type="ORF">I316_03613</name>
</gene>